<evidence type="ECO:0000313" key="4">
    <source>
        <dbReference type="Proteomes" id="UP000297598"/>
    </source>
</evidence>
<organism evidence="1 3">
    <name type="scientific">Staphylococcus petrasii</name>
    <dbReference type="NCBI Taxonomy" id="1276936"/>
    <lineage>
        <taxon>Bacteria</taxon>
        <taxon>Bacillati</taxon>
        <taxon>Bacillota</taxon>
        <taxon>Bacilli</taxon>
        <taxon>Bacillales</taxon>
        <taxon>Staphylococcaceae</taxon>
        <taxon>Staphylococcus</taxon>
    </lineage>
</organism>
<dbReference type="Proteomes" id="UP000254047">
    <property type="component" value="Unassembled WGS sequence"/>
</dbReference>
<evidence type="ECO:0000313" key="2">
    <source>
        <dbReference type="EMBL" id="TGE15137.1"/>
    </source>
</evidence>
<dbReference type="EMBL" id="UHDO01000001">
    <property type="protein sequence ID" value="SUM44807.1"/>
    <property type="molecule type" value="Genomic_DNA"/>
</dbReference>
<reference evidence="1 3" key="1">
    <citation type="submission" date="2018-06" db="EMBL/GenBank/DDBJ databases">
        <authorList>
            <consortium name="Pathogen Informatics"/>
            <person name="Doyle S."/>
        </authorList>
    </citation>
    <scope>NUCLEOTIDE SEQUENCE [LARGE SCALE GENOMIC DNA]</scope>
    <source>
        <strain evidence="1 3">NCTC13830</strain>
    </source>
</reference>
<name>A0A380G2R8_9STAP</name>
<keyword evidence="4" id="KW-1185">Reference proteome</keyword>
<dbReference type="RefSeq" id="WP_103299032.1">
    <property type="nucleotide sequence ID" value="NZ_PPQT01000151.1"/>
</dbReference>
<accession>A0A380G2R8</accession>
<sequence length="75" mass="8622">MSNSNWKINNHSQKSLMIQENNNEISIVEPLSNGTFRILAEINTSSNKDNTKLYDEKLFVSTSVDDKELNIFDRS</sequence>
<proteinExistence type="predicted"/>
<reference evidence="2 4" key="2">
    <citation type="submission" date="2019-04" db="EMBL/GenBank/DDBJ databases">
        <title>Genomic characterization of Staphylococcus petrasii strains.</title>
        <authorList>
            <person name="Vrbovska V."/>
            <person name="Kovarovic V."/>
            <person name="Maslanova I."/>
            <person name="Indrakova A."/>
            <person name="Petras P."/>
            <person name="Sedo O."/>
            <person name="Svec P."/>
            <person name="Fisarova L."/>
            <person name="Sedlacek I."/>
            <person name="Doskar J."/>
            <person name="Pantucek R."/>
        </authorList>
    </citation>
    <scope>NUCLEOTIDE SEQUENCE [LARGE SCALE GENOMIC DNA]</scope>
    <source>
        <strain evidence="2 4">P5404</strain>
    </source>
</reference>
<dbReference type="Proteomes" id="UP000297598">
    <property type="component" value="Unassembled WGS sequence"/>
</dbReference>
<evidence type="ECO:0000313" key="1">
    <source>
        <dbReference type="EMBL" id="SUM44807.1"/>
    </source>
</evidence>
<evidence type="ECO:0000313" key="3">
    <source>
        <dbReference type="Proteomes" id="UP000254047"/>
    </source>
</evidence>
<dbReference type="AlphaFoldDB" id="A0A380G2R8"/>
<dbReference type="EMBL" id="SRLS01000026">
    <property type="protein sequence ID" value="TGE15137.1"/>
    <property type="molecule type" value="Genomic_DNA"/>
</dbReference>
<dbReference type="OrthoDB" id="2408005at2"/>
<protein>
    <submittedName>
        <fullName evidence="1">Uncharacterized protein</fullName>
    </submittedName>
</protein>
<gene>
    <name evidence="2" type="ORF">BJR09_11950</name>
    <name evidence="1" type="ORF">NCTC13830_02213</name>
</gene>